<organism evidence="1 2">
    <name type="scientific">Gossypium arboreum</name>
    <name type="common">Tree cotton</name>
    <name type="synonym">Gossypium nanking</name>
    <dbReference type="NCBI Taxonomy" id="29729"/>
    <lineage>
        <taxon>Eukaryota</taxon>
        <taxon>Viridiplantae</taxon>
        <taxon>Streptophyta</taxon>
        <taxon>Embryophyta</taxon>
        <taxon>Tracheophyta</taxon>
        <taxon>Spermatophyta</taxon>
        <taxon>Magnoliopsida</taxon>
        <taxon>eudicotyledons</taxon>
        <taxon>Gunneridae</taxon>
        <taxon>Pentapetalae</taxon>
        <taxon>rosids</taxon>
        <taxon>malvids</taxon>
        <taxon>Malvales</taxon>
        <taxon>Malvaceae</taxon>
        <taxon>Malvoideae</taxon>
        <taxon>Gossypium</taxon>
    </lineage>
</organism>
<keyword evidence="2" id="KW-1185">Reference proteome</keyword>
<evidence type="ECO:0000313" key="2">
    <source>
        <dbReference type="Proteomes" id="UP000032142"/>
    </source>
</evidence>
<dbReference type="Proteomes" id="UP000032142">
    <property type="component" value="Unassembled WGS sequence"/>
</dbReference>
<protein>
    <submittedName>
        <fullName evidence="1">Ribonuclease Y</fullName>
    </submittedName>
</protein>
<accession>A0A0B0NHG9</accession>
<dbReference type="AlphaFoldDB" id="A0A0B0NHG9"/>
<sequence length="76" mass="8836">MSGIKNQRNQIWIGGKLKLSISRPVPIFIVRDHVWEVGIDIVVMCKTMSGTSTSYLIRVRPCLGQWHRYEIAYFEI</sequence>
<evidence type="ECO:0000313" key="1">
    <source>
        <dbReference type="EMBL" id="KHG11229.1"/>
    </source>
</evidence>
<reference evidence="2" key="1">
    <citation type="submission" date="2014-09" db="EMBL/GenBank/DDBJ databases">
        <authorList>
            <person name="Mudge J."/>
            <person name="Ramaraj T."/>
            <person name="Lindquist I.E."/>
            <person name="Bharti A.K."/>
            <person name="Sundararajan A."/>
            <person name="Cameron C.T."/>
            <person name="Woodward J.E."/>
            <person name="May G.D."/>
            <person name="Brubaker C."/>
            <person name="Broadhvest J."/>
            <person name="Wilkins T.A."/>
        </authorList>
    </citation>
    <scope>NUCLEOTIDE SEQUENCE</scope>
    <source>
        <strain evidence="2">cv. AKA8401</strain>
    </source>
</reference>
<gene>
    <name evidence="1" type="ORF">F383_16471</name>
</gene>
<dbReference type="EMBL" id="KN395458">
    <property type="protein sequence ID" value="KHG11229.1"/>
    <property type="molecule type" value="Genomic_DNA"/>
</dbReference>
<name>A0A0B0NHG9_GOSAR</name>
<proteinExistence type="predicted"/>